<evidence type="ECO:0000256" key="4">
    <source>
        <dbReference type="ARBA" id="ARBA00022679"/>
    </source>
</evidence>
<dbReference type="GO" id="GO:0006805">
    <property type="term" value="P:xenobiotic metabolic process"/>
    <property type="evidence" value="ECO:0007669"/>
    <property type="project" value="UniProtKB-ARBA"/>
</dbReference>
<gene>
    <name evidence="8" type="ORF">Z043_102405</name>
</gene>
<dbReference type="GO" id="GO:0005737">
    <property type="term" value="C:cytoplasm"/>
    <property type="evidence" value="ECO:0007669"/>
    <property type="project" value="UniProtKB-SubCell"/>
</dbReference>
<dbReference type="Proteomes" id="UP000034805">
    <property type="component" value="Unassembled WGS sequence"/>
</dbReference>
<comment type="caution">
    <text evidence="8">The sequence shown here is derived from an EMBL/GenBank/DDBJ whole genome shotgun (WGS) entry which is preliminary data.</text>
</comment>
<sequence length="307" mass="36253">MSISKKEGHENKDEGQTVKNKLVLHRGFYLISGIHSPEEVDSIQDLEIRDSDVFVITYPKSGTIWMQQILSLIEGRGDVTVTMHKEASQRIPWLEDAGGKNRFAGDPSPRLRVSHLDYKFMPRALKQKRGKVIYLARNPKDILVSYFHFHYYAAVFETPENFSDFFEKFLEGRVFCGRWFDHIKTWYSHKDEMNFLYLTYEEMIQDLRAAVERISMFMGKELSNAELDSVAEHSTFDEMSKNPYANYRNISDELLHQNKGALMRKGTIGDWKNHFNREQNERFDHVFREEMKDFPLKFVWDINDIKV</sequence>
<proteinExistence type="inferred from homology"/>
<dbReference type="GO" id="GO:0006584">
    <property type="term" value="P:catecholamine metabolic process"/>
    <property type="evidence" value="ECO:0007669"/>
    <property type="project" value="UniProtKB-KW"/>
</dbReference>
<keyword evidence="4 6" id="KW-0808">Transferase</keyword>
<dbReference type="EMBL" id="JARO02000567">
    <property type="protein sequence ID" value="KPP78115.1"/>
    <property type="molecule type" value="Genomic_DNA"/>
</dbReference>
<evidence type="ECO:0000256" key="1">
    <source>
        <dbReference type="ARBA" id="ARBA00004496"/>
    </source>
</evidence>
<dbReference type="FunFam" id="3.40.50.300:FF:000433">
    <property type="entry name" value="Estrogen sulfotransferase"/>
    <property type="match status" value="1"/>
</dbReference>
<name>A0A0P7XMQ4_SCLFO</name>
<evidence type="ECO:0000256" key="3">
    <source>
        <dbReference type="ARBA" id="ARBA00022490"/>
    </source>
</evidence>
<evidence type="ECO:0000313" key="9">
    <source>
        <dbReference type="Proteomes" id="UP000034805"/>
    </source>
</evidence>
<dbReference type="SUPFAM" id="SSF52540">
    <property type="entry name" value="P-loop containing nucleoside triphosphate hydrolases"/>
    <property type="match status" value="1"/>
</dbReference>
<protein>
    <recommendedName>
        <fullName evidence="6">Sulfotransferase</fullName>
        <ecNumber evidence="6">2.8.2.-</ecNumber>
    </recommendedName>
</protein>
<keyword evidence="5" id="KW-0128">Catecholamine metabolism</keyword>
<dbReference type="InterPro" id="IPR027417">
    <property type="entry name" value="P-loop_NTPase"/>
</dbReference>
<comment type="subcellular location">
    <subcellularLocation>
        <location evidence="1">Cytoplasm</location>
    </subcellularLocation>
</comment>
<accession>A0A0P7XMQ4</accession>
<dbReference type="Pfam" id="PF00685">
    <property type="entry name" value="Sulfotransfer_1"/>
    <property type="match status" value="1"/>
</dbReference>
<keyword evidence="3" id="KW-0963">Cytoplasm</keyword>
<dbReference type="AlphaFoldDB" id="A0A0P7XMQ4"/>
<feature type="domain" description="Sulfotransferase" evidence="7">
    <location>
        <begin position="50"/>
        <end position="294"/>
    </location>
</feature>
<evidence type="ECO:0000256" key="5">
    <source>
        <dbReference type="ARBA" id="ARBA00022939"/>
    </source>
</evidence>
<dbReference type="InterPro" id="IPR000863">
    <property type="entry name" value="Sulfotransferase_dom"/>
</dbReference>
<evidence type="ECO:0000313" key="8">
    <source>
        <dbReference type="EMBL" id="KPP78115.1"/>
    </source>
</evidence>
<dbReference type="EC" id="2.8.2.-" evidence="6"/>
<dbReference type="STRING" id="113540.ENSSFOP00015059323"/>
<dbReference type="GO" id="GO:0008146">
    <property type="term" value="F:sulfotransferase activity"/>
    <property type="evidence" value="ECO:0007669"/>
    <property type="project" value="InterPro"/>
</dbReference>
<evidence type="ECO:0000259" key="7">
    <source>
        <dbReference type="Pfam" id="PF00685"/>
    </source>
</evidence>
<dbReference type="Gene3D" id="3.40.50.300">
    <property type="entry name" value="P-loop containing nucleotide triphosphate hydrolases"/>
    <property type="match status" value="1"/>
</dbReference>
<comment type="similarity">
    <text evidence="2 6">Belongs to the sulfotransferase 1 family.</text>
</comment>
<evidence type="ECO:0000256" key="2">
    <source>
        <dbReference type="ARBA" id="ARBA00005771"/>
    </source>
</evidence>
<organism evidence="8 9">
    <name type="scientific">Scleropages formosus</name>
    <name type="common">Asian bonytongue</name>
    <name type="synonym">Osteoglossum formosum</name>
    <dbReference type="NCBI Taxonomy" id="113540"/>
    <lineage>
        <taxon>Eukaryota</taxon>
        <taxon>Metazoa</taxon>
        <taxon>Chordata</taxon>
        <taxon>Craniata</taxon>
        <taxon>Vertebrata</taxon>
        <taxon>Euteleostomi</taxon>
        <taxon>Actinopterygii</taxon>
        <taxon>Neopterygii</taxon>
        <taxon>Teleostei</taxon>
        <taxon>Osteoglossocephala</taxon>
        <taxon>Osteoglossomorpha</taxon>
        <taxon>Osteoglossiformes</taxon>
        <taxon>Osteoglossidae</taxon>
        <taxon>Scleropages</taxon>
    </lineage>
</organism>
<evidence type="ECO:0000256" key="6">
    <source>
        <dbReference type="RuleBase" id="RU361155"/>
    </source>
</evidence>
<dbReference type="PANTHER" id="PTHR11783">
    <property type="entry name" value="SULFOTRANSFERASE SULT"/>
    <property type="match status" value="1"/>
</dbReference>
<reference evidence="8 9" key="1">
    <citation type="submission" date="2015-08" db="EMBL/GenBank/DDBJ databases">
        <title>The genome of the Asian arowana (Scleropages formosus).</title>
        <authorList>
            <person name="Tan M.H."/>
            <person name="Gan H.M."/>
            <person name="Croft L.J."/>
            <person name="Austin C.M."/>
        </authorList>
    </citation>
    <scope>NUCLEOTIDE SEQUENCE [LARGE SCALE GENOMIC DNA]</scope>
    <source>
        <strain evidence="8">Aro1</strain>
    </source>
</reference>